<evidence type="ECO:0000256" key="3">
    <source>
        <dbReference type="ARBA" id="ARBA00022989"/>
    </source>
</evidence>
<evidence type="ECO:0000256" key="1">
    <source>
        <dbReference type="ARBA" id="ARBA00004141"/>
    </source>
</evidence>
<dbReference type="EMBL" id="JBHSMA010000001">
    <property type="protein sequence ID" value="MFC5407730.1"/>
    <property type="molecule type" value="Genomic_DNA"/>
</dbReference>
<evidence type="ECO:0000256" key="4">
    <source>
        <dbReference type="ARBA" id="ARBA00023136"/>
    </source>
</evidence>
<proteinExistence type="predicted"/>
<comment type="caution">
    <text evidence="6">The sequence shown here is derived from an EMBL/GenBank/DDBJ whole genome shotgun (WGS) entry which is preliminary data.</text>
</comment>
<feature type="transmembrane region" description="Helical" evidence="5">
    <location>
        <begin position="25"/>
        <end position="51"/>
    </location>
</feature>
<dbReference type="Pfam" id="PF09685">
    <property type="entry name" value="MamF_MmsF"/>
    <property type="match status" value="1"/>
</dbReference>
<keyword evidence="7" id="KW-1185">Reference proteome</keyword>
<reference evidence="7" key="1">
    <citation type="journal article" date="2019" name="Int. J. Syst. Evol. Microbiol.">
        <title>The Global Catalogue of Microorganisms (GCM) 10K type strain sequencing project: providing services to taxonomists for standard genome sequencing and annotation.</title>
        <authorList>
            <consortium name="The Broad Institute Genomics Platform"/>
            <consortium name="The Broad Institute Genome Sequencing Center for Infectious Disease"/>
            <person name="Wu L."/>
            <person name="Ma J."/>
        </authorList>
    </citation>
    <scope>NUCLEOTIDE SEQUENCE [LARGE SCALE GENOMIC DNA]</scope>
    <source>
        <strain evidence="7">CCUG 55250</strain>
    </source>
</reference>
<keyword evidence="4 5" id="KW-0472">Membrane</keyword>
<keyword evidence="3 5" id="KW-1133">Transmembrane helix</keyword>
<evidence type="ECO:0000256" key="5">
    <source>
        <dbReference type="SAM" id="Phobius"/>
    </source>
</evidence>
<gene>
    <name evidence="6" type="ORF">ACFPMF_00300</name>
</gene>
<organism evidence="6 7">
    <name type="scientific">Larkinella bovis</name>
    <dbReference type="NCBI Taxonomy" id="683041"/>
    <lineage>
        <taxon>Bacteria</taxon>
        <taxon>Pseudomonadati</taxon>
        <taxon>Bacteroidota</taxon>
        <taxon>Cytophagia</taxon>
        <taxon>Cytophagales</taxon>
        <taxon>Spirosomataceae</taxon>
        <taxon>Larkinella</taxon>
    </lineage>
</organism>
<comment type="subcellular location">
    <subcellularLocation>
        <location evidence="1">Membrane</location>
        <topology evidence="1">Multi-pass membrane protein</topology>
    </subcellularLocation>
</comment>
<name>A0ABW0I5F3_9BACT</name>
<dbReference type="InterPro" id="IPR019109">
    <property type="entry name" value="MamF_MmsF"/>
</dbReference>
<protein>
    <submittedName>
        <fullName evidence="6">DUF4870 domain-containing protein</fullName>
    </submittedName>
</protein>
<feature type="transmembrane region" description="Helical" evidence="5">
    <location>
        <begin position="77"/>
        <end position="110"/>
    </location>
</feature>
<evidence type="ECO:0000313" key="6">
    <source>
        <dbReference type="EMBL" id="MFC5407730.1"/>
    </source>
</evidence>
<keyword evidence="2 5" id="KW-0812">Transmembrane</keyword>
<dbReference type="Proteomes" id="UP001596106">
    <property type="component" value="Unassembled WGS sequence"/>
</dbReference>
<dbReference type="RefSeq" id="WP_379840414.1">
    <property type="nucleotide sequence ID" value="NZ_JBHSMA010000001.1"/>
</dbReference>
<evidence type="ECO:0000313" key="7">
    <source>
        <dbReference type="Proteomes" id="UP001596106"/>
    </source>
</evidence>
<sequence>MENQPYHNPVPPPPVSPLSPSDERMWAMLAHLSSLAMFIFPFGNIIGPVIVWQIQKDKSTFVDFHGKESVNFQITMTIGYCVSFLLLFIFIGIPMLVVLGLIGLAFTIIAGVKANNGEHYTYPFSIKFVK</sequence>
<accession>A0ABW0I5F3</accession>
<evidence type="ECO:0000256" key="2">
    <source>
        <dbReference type="ARBA" id="ARBA00022692"/>
    </source>
</evidence>